<evidence type="ECO:0000259" key="16">
    <source>
        <dbReference type="PROSITE" id="PS50847"/>
    </source>
</evidence>
<dbReference type="Gene3D" id="3.40.50.200">
    <property type="entry name" value="Peptidase S8/S53 domain"/>
    <property type="match status" value="1"/>
</dbReference>
<feature type="region of interest" description="Disordered" evidence="13">
    <location>
        <begin position="96"/>
        <end position="128"/>
    </location>
</feature>
<keyword evidence="4 11" id="KW-0645">Protease</keyword>
<dbReference type="InterPro" id="IPR003137">
    <property type="entry name" value="PA_domain"/>
</dbReference>
<dbReference type="PANTHER" id="PTHR43806">
    <property type="entry name" value="PEPTIDASE S8"/>
    <property type="match status" value="1"/>
</dbReference>
<sequence>MDKHHSKKAILKLTLITTSILLMHSNQVNAEEQELKNQEQSPVIANVAQQPSPSVTTNIVEKTSVTAASASNTAKEMGDTSVKNDKTEDELLEELSKNLDTSNLGADLEEEYPSKPETTNNKESNVVTNASTAIAQKVPSAYEEVKPESKSSLAVLDTSKITKLQAITQRGKGNVVAIIDTGFDINHDIFRLDSPKDDKHSFKTKAEFEELKAKHNITYGKWVNDKIVFAHNYANNTETVADIAAAMKDGYGSEAKNISHGTHVAGIFVGNSKRPAINGLLLEGAAPNAQVLLMRIPDKIDSDKFGEAYAKAITDAVNLGAKTINMSLGKTADSLIALNDKVKLALKLASEKGVAVVVAAGNEGAFGMDYSKPLSTNPDYGTVNSPAISEDTLSVASYESLKTISEVVETTIEGKLVKLPIVTSKPFDKGKAYDVVYANYGAKKDFEGKDFKGKLALIERGGGLDFMTKITHATNAGVVGIVIFNDQEKRGNFLIPYRELPVGVISKVDGERIKNTSSQLTFNQSFEVVDSQGGNRMLEQSSWGVTAEGAIKPDVTASGFEIYSSTYNNQYQTMSGTSMASPHVAGLMTMLQSHLAEKYKGMNLDSKKLLELSKNILMSSATALYSEEDKAFYSPRQQGAGVVDAEKAIQAQYYVTGNDGKAKINLKRVGDKFDITVTIHKLVEGVKELYYQANVATEQVNKGKFALKPQALLDTNWQKVILRDKETQVRFTIDASQFSQKLKEQMANGYFLEGFVRFKEAKDSNQELMSIPFVGFNGDFANLQALETPIYKTLSKGSFYYKPNDTTHKDQLEYNESAPFESNNYTALLTQSASWGYVDYVKNGGELELAPESPKRIILGTFENKVEDKTIHLLERDAANNPYFAISPNKDGNRDEITPQATFLRNVKDISAQVLDQNGNVIWQSKVLPSYRKNFHNNPKQSDGHYRMDALQWSGLDKDGKVVADGFYTYRLRYTPVAEGANSQESDFKVQVSTKSPNLPSRAQFDETNRTLSLAMPKESSYVPTYRLQLVLSHVVKDEEYGDETSYHYFHIDQEGKVTLPKTVKIGESEVAVDPKALTLVVEDKAGNFATVKLSDLLNKAVVSEKENAIVISNSFKYFDNLKKEPMFISKEGKVVNKNLEEITLVKPQTTVTTQSLSKEITKSGNEKVLTSTNNNSSRVAKIISPKHNGDSVNHTLPSTSDRATNGLFVGTLALLSSLLLYLKPKKTKNNSK</sequence>
<dbReference type="CDD" id="cd02133">
    <property type="entry name" value="PA_C5a_like"/>
    <property type="match status" value="1"/>
</dbReference>
<dbReference type="CDD" id="cd07475">
    <property type="entry name" value="Peptidases_S8_C5a_Peptidase"/>
    <property type="match status" value="1"/>
</dbReference>
<dbReference type="InterPro" id="IPR015500">
    <property type="entry name" value="Peptidase_S8_subtilisin-rel"/>
</dbReference>
<feature type="domain" description="Gram-positive cocci surface proteins LPxTG" evidence="16">
    <location>
        <begin position="1197"/>
        <end position="1233"/>
    </location>
</feature>
<name>A0A0H1V5F9_STRAG</name>
<feature type="chain" id="PRO_5008838833" evidence="15">
    <location>
        <begin position="31"/>
        <end position="1233"/>
    </location>
</feature>
<dbReference type="PROSITE" id="PS00136">
    <property type="entry name" value="SUBTILASE_ASP"/>
    <property type="match status" value="1"/>
</dbReference>
<dbReference type="PROSITE" id="PS51892">
    <property type="entry name" value="SUBTILASE"/>
    <property type="match status" value="1"/>
</dbReference>
<dbReference type="Gene3D" id="3.50.30.30">
    <property type="match status" value="1"/>
</dbReference>
<dbReference type="SUPFAM" id="SSF52743">
    <property type="entry name" value="Subtilisin-like"/>
    <property type="match status" value="1"/>
</dbReference>
<dbReference type="InterPro" id="IPR023827">
    <property type="entry name" value="Peptidase_S8_Asp-AS"/>
</dbReference>
<dbReference type="SUPFAM" id="SSF52025">
    <property type="entry name" value="PA domain"/>
    <property type="match status" value="1"/>
</dbReference>
<keyword evidence="3" id="KW-0964">Secreted</keyword>
<dbReference type="AlphaFoldDB" id="A0A0H1V5F9"/>
<evidence type="ECO:0000256" key="8">
    <source>
        <dbReference type="ARBA" id="ARBA00022825"/>
    </source>
</evidence>
<evidence type="ECO:0000313" key="17">
    <source>
        <dbReference type="EMBL" id="KLL35588.1"/>
    </source>
</evidence>
<dbReference type="Pfam" id="PF06280">
    <property type="entry name" value="fn3_5"/>
    <property type="match status" value="1"/>
</dbReference>
<evidence type="ECO:0000256" key="12">
    <source>
        <dbReference type="RuleBase" id="RU003355"/>
    </source>
</evidence>
<accession>A0A0H1V5F9</accession>
<dbReference type="PANTHER" id="PTHR43806:SF11">
    <property type="entry name" value="CEREVISIN-RELATED"/>
    <property type="match status" value="1"/>
</dbReference>
<proteinExistence type="inferred from homology"/>
<dbReference type="InterPro" id="IPR013783">
    <property type="entry name" value="Ig-like_fold"/>
</dbReference>
<evidence type="ECO:0000256" key="15">
    <source>
        <dbReference type="SAM" id="SignalP"/>
    </source>
</evidence>
<gene>
    <name evidence="17" type="ORF">WA04_10195</name>
</gene>
<dbReference type="RefSeq" id="WP_000357570.1">
    <property type="nucleotide sequence ID" value="NZ_JAIWPA010000072.1"/>
</dbReference>
<keyword evidence="8 11" id="KW-0720">Serine protease</keyword>
<feature type="active site" description="Charge relay system" evidence="10 11">
    <location>
        <position position="260"/>
    </location>
</feature>
<dbReference type="GO" id="GO:0006508">
    <property type="term" value="P:proteolysis"/>
    <property type="evidence" value="ECO:0007669"/>
    <property type="project" value="UniProtKB-KW"/>
</dbReference>
<evidence type="ECO:0000256" key="4">
    <source>
        <dbReference type="ARBA" id="ARBA00022670"/>
    </source>
</evidence>
<comment type="similarity">
    <text evidence="1 11 12">Belongs to the peptidase S8 family.</text>
</comment>
<evidence type="ECO:0000256" key="14">
    <source>
        <dbReference type="SAM" id="Phobius"/>
    </source>
</evidence>
<keyword evidence="14" id="KW-1133">Transmembrane helix</keyword>
<keyword evidence="14" id="KW-0472">Membrane</keyword>
<dbReference type="Pfam" id="PF00082">
    <property type="entry name" value="Peptidase_S8"/>
    <property type="match status" value="1"/>
</dbReference>
<dbReference type="Gene3D" id="2.60.40.4070">
    <property type="match status" value="1"/>
</dbReference>
<comment type="caution">
    <text evidence="17">The sequence shown here is derived from an EMBL/GenBank/DDBJ whole genome shotgun (WGS) entry which is preliminary data.</text>
</comment>
<dbReference type="EMBL" id="LBKL01000094">
    <property type="protein sequence ID" value="KLL35588.1"/>
    <property type="molecule type" value="Genomic_DNA"/>
</dbReference>
<dbReference type="InterPro" id="IPR046450">
    <property type="entry name" value="PA_dom_sf"/>
</dbReference>
<dbReference type="InterPro" id="IPR019931">
    <property type="entry name" value="LPXTG_anchor"/>
</dbReference>
<dbReference type="InterPro" id="IPR000209">
    <property type="entry name" value="Peptidase_S8/S53_dom"/>
</dbReference>
<evidence type="ECO:0000256" key="1">
    <source>
        <dbReference type="ARBA" id="ARBA00011073"/>
    </source>
</evidence>
<evidence type="ECO:0000256" key="11">
    <source>
        <dbReference type="PROSITE-ProRule" id="PRU01240"/>
    </source>
</evidence>
<dbReference type="PROSITE" id="PS50847">
    <property type="entry name" value="GRAM_POS_ANCHORING"/>
    <property type="match status" value="1"/>
</dbReference>
<dbReference type="Proteomes" id="UP000035346">
    <property type="component" value="Unassembled WGS sequence"/>
</dbReference>
<dbReference type="Gene3D" id="2.60.40.1710">
    <property type="entry name" value="Subtilisin-like superfamily"/>
    <property type="match status" value="1"/>
</dbReference>
<protein>
    <submittedName>
        <fullName evidence="17">Reticulocyte-binding protein</fullName>
    </submittedName>
</protein>
<dbReference type="InterPro" id="IPR010435">
    <property type="entry name" value="C5a/SBT2-like_Fn3"/>
</dbReference>
<dbReference type="InterPro" id="IPR050131">
    <property type="entry name" value="Peptidase_S8_subtilisin-like"/>
</dbReference>
<dbReference type="GO" id="GO:0016020">
    <property type="term" value="C:membrane"/>
    <property type="evidence" value="ECO:0007669"/>
    <property type="project" value="InterPro"/>
</dbReference>
<evidence type="ECO:0000256" key="5">
    <source>
        <dbReference type="ARBA" id="ARBA00022729"/>
    </source>
</evidence>
<evidence type="ECO:0000256" key="7">
    <source>
        <dbReference type="ARBA" id="ARBA00022801"/>
    </source>
</evidence>
<dbReference type="Gene3D" id="2.60.40.10">
    <property type="entry name" value="Immunoglobulins"/>
    <property type="match status" value="1"/>
</dbReference>
<evidence type="ECO:0000256" key="9">
    <source>
        <dbReference type="ARBA" id="ARBA00023088"/>
    </source>
</evidence>
<keyword evidence="7 11" id="KW-0378">Hydrolase</keyword>
<dbReference type="InterPro" id="IPR034216">
    <property type="entry name" value="C5a_Peptidase"/>
</dbReference>
<feature type="signal peptide" evidence="15">
    <location>
        <begin position="1"/>
        <end position="30"/>
    </location>
</feature>
<keyword evidence="5 15" id="KW-0732">Signal</keyword>
<dbReference type="PROSITE" id="PS00138">
    <property type="entry name" value="SUBTILASE_SER"/>
    <property type="match status" value="1"/>
</dbReference>
<dbReference type="GO" id="GO:0004252">
    <property type="term" value="F:serine-type endopeptidase activity"/>
    <property type="evidence" value="ECO:0007669"/>
    <property type="project" value="UniProtKB-UniRule"/>
</dbReference>
<dbReference type="InterPro" id="IPR036852">
    <property type="entry name" value="Peptidase_S8/S53_dom_sf"/>
</dbReference>
<feature type="active site" description="Charge relay system" evidence="10 11">
    <location>
        <position position="578"/>
    </location>
</feature>
<keyword evidence="9" id="KW-0572">Peptidoglycan-anchor</keyword>
<keyword evidence="2" id="KW-0134">Cell wall</keyword>
<feature type="active site" description="Charge relay system" evidence="10 11">
    <location>
        <position position="180"/>
    </location>
</feature>
<evidence type="ECO:0000256" key="3">
    <source>
        <dbReference type="ARBA" id="ARBA00022525"/>
    </source>
</evidence>
<keyword evidence="6" id="KW-0677">Repeat</keyword>
<dbReference type="PRINTS" id="PR00723">
    <property type="entry name" value="SUBTILISIN"/>
</dbReference>
<evidence type="ECO:0000256" key="6">
    <source>
        <dbReference type="ARBA" id="ARBA00022737"/>
    </source>
</evidence>
<dbReference type="Pfam" id="PF02225">
    <property type="entry name" value="PA"/>
    <property type="match status" value="1"/>
</dbReference>
<keyword evidence="14" id="KW-0812">Transmembrane</keyword>
<dbReference type="InterPro" id="IPR023828">
    <property type="entry name" value="Peptidase_S8_Ser-AS"/>
</dbReference>
<evidence type="ECO:0000256" key="10">
    <source>
        <dbReference type="PIRSR" id="PIRSR615500-1"/>
    </source>
</evidence>
<feature type="compositionally biased region" description="Polar residues" evidence="13">
    <location>
        <begin position="116"/>
        <end position="128"/>
    </location>
</feature>
<feature type="transmembrane region" description="Helical" evidence="14">
    <location>
        <begin position="1204"/>
        <end position="1223"/>
    </location>
</feature>
<reference evidence="17 18" key="1">
    <citation type="journal article" date="2015" name="PLoS ONE">
        <title>Genomic analysis reveals the molecular basis for capsule loss in the group B streptococcus population.</title>
        <authorList>
            <consortium name="DEVANI Consortium"/>
            <person name="Rosini R."/>
            <person name="Campisi E."/>
            <person name="De Chiara M."/>
            <person name="Tettelin H."/>
            <person name="Rinaudo D."/>
            <person name="Toniolo C."/>
            <person name="Metruccio M."/>
            <person name="Guidotti S."/>
            <person name="Sorensen U.B."/>
            <person name="Kilian M."/>
            <person name="Ramirez M."/>
            <person name="Janulczyk R."/>
            <person name="Donati C."/>
            <person name="Grandi G."/>
            <person name="Margarit I."/>
        </authorList>
    </citation>
    <scope>NUCLEOTIDE SEQUENCE [LARGE SCALE GENOMIC DNA]</scope>
    <source>
        <strain evidence="17 18">DK-B-USS-215</strain>
    </source>
</reference>
<evidence type="ECO:0000313" key="18">
    <source>
        <dbReference type="Proteomes" id="UP000035346"/>
    </source>
</evidence>
<organism evidence="17 18">
    <name type="scientific">Streptococcus agalactiae</name>
    <dbReference type="NCBI Taxonomy" id="1311"/>
    <lineage>
        <taxon>Bacteria</taxon>
        <taxon>Bacillati</taxon>
        <taxon>Bacillota</taxon>
        <taxon>Bacilli</taxon>
        <taxon>Lactobacillales</taxon>
        <taxon>Streptococcaceae</taxon>
        <taxon>Streptococcus</taxon>
    </lineage>
</organism>
<evidence type="ECO:0000256" key="2">
    <source>
        <dbReference type="ARBA" id="ARBA00022512"/>
    </source>
</evidence>
<evidence type="ECO:0000256" key="13">
    <source>
        <dbReference type="SAM" id="MobiDB-lite"/>
    </source>
</evidence>